<evidence type="ECO:0000259" key="8">
    <source>
        <dbReference type="PROSITE" id="PS50048"/>
    </source>
</evidence>
<dbReference type="Pfam" id="PF11951">
    <property type="entry name" value="Fungal_trans_2"/>
    <property type="match status" value="1"/>
</dbReference>
<dbReference type="AlphaFoldDB" id="A0A7H9HWW3"/>
<dbReference type="SMART" id="SM00066">
    <property type="entry name" value="GAL4"/>
    <property type="match status" value="1"/>
</dbReference>
<gene>
    <name evidence="9" type="ORF">HG537_0G00470</name>
</gene>
<dbReference type="EMBL" id="CP059273">
    <property type="protein sequence ID" value="QLQ81793.1"/>
    <property type="molecule type" value="Genomic_DNA"/>
</dbReference>
<dbReference type="GO" id="GO:0008270">
    <property type="term" value="F:zinc ion binding"/>
    <property type="evidence" value="ECO:0007669"/>
    <property type="project" value="InterPro"/>
</dbReference>
<dbReference type="Gene3D" id="4.10.240.10">
    <property type="entry name" value="Zn(2)-C6 fungal-type DNA-binding domain"/>
    <property type="match status" value="1"/>
</dbReference>
<dbReference type="PANTHER" id="PTHR31069:SF32">
    <property type="entry name" value="ARGININE METABOLISM REGULATION PROTEIN II"/>
    <property type="match status" value="1"/>
</dbReference>
<name>A0A7H9HWW3_9SACH</name>
<reference evidence="9 10" key="1">
    <citation type="submission" date="2020-06" db="EMBL/GenBank/DDBJ databases">
        <title>The yeast mating-type switching endonuclease HO is a domesticated member of an unorthodox homing genetic element family.</title>
        <authorList>
            <person name="Coughlan A.Y."/>
            <person name="Lombardi L."/>
            <person name="Braun-Galleani S."/>
            <person name="Martos A.R."/>
            <person name="Galeote V."/>
            <person name="Bigey F."/>
            <person name="Dequin S."/>
            <person name="Byrne K.P."/>
            <person name="Wolfe K.H."/>
        </authorList>
    </citation>
    <scope>NUCLEOTIDE SEQUENCE [LARGE SCALE GENOMIC DNA]</scope>
    <source>
        <strain evidence="9 10">CBS2947</strain>
    </source>
</reference>
<dbReference type="OrthoDB" id="3477330at2759"/>
<dbReference type="GO" id="GO:0000981">
    <property type="term" value="F:DNA-binding transcription factor activity, RNA polymerase II-specific"/>
    <property type="evidence" value="ECO:0007669"/>
    <property type="project" value="InterPro"/>
</dbReference>
<keyword evidence="2" id="KW-0862">Zinc</keyword>
<feature type="region of interest" description="Disordered" evidence="7">
    <location>
        <begin position="239"/>
        <end position="282"/>
    </location>
</feature>
<dbReference type="CDD" id="cd00067">
    <property type="entry name" value="GAL4"/>
    <property type="match status" value="1"/>
</dbReference>
<organism evidence="9 10">
    <name type="scientific">Torulaspora globosa</name>
    <dbReference type="NCBI Taxonomy" id="48254"/>
    <lineage>
        <taxon>Eukaryota</taxon>
        <taxon>Fungi</taxon>
        <taxon>Dikarya</taxon>
        <taxon>Ascomycota</taxon>
        <taxon>Saccharomycotina</taxon>
        <taxon>Saccharomycetes</taxon>
        <taxon>Saccharomycetales</taxon>
        <taxon>Saccharomycetaceae</taxon>
        <taxon>Torulaspora</taxon>
    </lineage>
</organism>
<dbReference type="SUPFAM" id="SSF57701">
    <property type="entry name" value="Zn2/Cys6 DNA-binding domain"/>
    <property type="match status" value="1"/>
</dbReference>
<dbReference type="PROSITE" id="PS50048">
    <property type="entry name" value="ZN2_CY6_FUNGAL_2"/>
    <property type="match status" value="1"/>
</dbReference>
<sequence length="825" mass="94419">MSDEEPERLLKGKRAKTFTGCWTCRSRKVKCDLRRPACERCEKSGLECGGYDIKLRWTKCINFDMYGIQLPTAPAYSSNEEQQYRRRNIDFVRYEEEYKYYEDMDEELSALHKPPPEKIQDGKTWLIKKFGVFRGTEEVVEQRESVPKGPAHHLESSNLESTTVVDTAIEQSGAFDFLENDPFLLRFSTDHEWISKELEDDVLSSATAFRGFPMTSLPLSSTSTTTTTPMDYGFCKNGGTDGQSSVTNVSDFNRVKDSEQTMDSLDNDKPTEASDPSFDRHADRLSGKEEIMIDCSAFGATMPSVAMETIDGSWPGPNIFDKMATTMPLAGPPTTSLVVHGLTRFLLDYYLQNVADIMPVVAIPTNPWKTLFFPRALQALGEIAGLGSTSNSRNSLLNSLLAVSCFNLSSKFSRDSESSQYFIKLGVQFRSQASCFLRLCLAETAENERYKDVLTALLSINSVDVVWGTMTDCQHHLTMCEEFVKARMRRRPKLSHKAKVLHKIFSFLKLIQDSTSLDKVGEEEITLKTANNTTNFDEKVTDNQTRSLSIHLNQHEETEPIRKVRYKELLDELDGKIKIQSVEECERTKASSLQDDNTPLFMDVVSESYYSVDPKQSDYSILGTDDLYALPKSLILLFSDCIHLAKHKEYYKIRYIDLPQQFIHLCQKLENRLMIWRPEWKFSKDDSEEFINDTVEGVYHHTMSFYNGLLIYFFTMIREQDESNLQSYVEKVLLHLKSLGELVTSQGIRIVPLMWQGFIAGCASTDLRTQQKFKSWAAALAQNGIGSYWGVRQVMFEVWRRRKNQEGGDDWYTVCKDWEVNLMLS</sequence>
<dbReference type="PROSITE" id="PS00463">
    <property type="entry name" value="ZN2_CY6_FUNGAL_1"/>
    <property type="match status" value="1"/>
</dbReference>
<dbReference type="InterPro" id="IPR036864">
    <property type="entry name" value="Zn2-C6_fun-type_DNA-bd_sf"/>
</dbReference>
<dbReference type="Pfam" id="PF00172">
    <property type="entry name" value="Zn_clus"/>
    <property type="match status" value="1"/>
</dbReference>
<proteinExistence type="predicted"/>
<dbReference type="GO" id="GO:0003677">
    <property type="term" value="F:DNA binding"/>
    <property type="evidence" value="ECO:0007669"/>
    <property type="project" value="UniProtKB-KW"/>
</dbReference>
<feature type="compositionally biased region" description="Basic and acidic residues" evidence="7">
    <location>
        <begin position="266"/>
        <end position="282"/>
    </location>
</feature>
<keyword evidence="3" id="KW-0805">Transcription regulation</keyword>
<keyword evidence="5" id="KW-0804">Transcription</keyword>
<evidence type="ECO:0000313" key="9">
    <source>
        <dbReference type="EMBL" id="QLQ81793.1"/>
    </source>
</evidence>
<evidence type="ECO:0000256" key="4">
    <source>
        <dbReference type="ARBA" id="ARBA00023125"/>
    </source>
</evidence>
<dbReference type="InterPro" id="IPR050675">
    <property type="entry name" value="OAF3"/>
</dbReference>
<evidence type="ECO:0000256" key="1">
    <source>
        <dbReference type="ARBA" id="ARBA00022723"/>
    </source>
</evidence>
<dbReference type="Proteomes" id="UP000510647">
    <property type="component" value="Chromosome 7"/>
</dbReference>
<evidence type="ECO:0000313" key="10">
    <source>
        <dbReference type="Proteomes" id="UP000510647"/>
    </source>
</evidence>
<dbReference type="InterPro" id="IPR021858">
    <property type="entry name" value="Fun_TF"/>
</dbReference>
<evidence type="ECO:0000256" key="2">
    <source>
        <dbReference type="ARBA" id="ARBA00022833"/>
    </source>
</evidence>
<keyword evidence="10" id="KW-1185">Reference proteome</keyword>
<accession>A0A7H9HWW3</accession>
<evidence type="ECO:0000256" key="5">
    <source>
        <dbReference type="ARBA" id="ARBA00023163"/>
    </source>
</evidence>
<keyword evidence="1" id="KW-0479">Metal-binding</keyword>
<keyword evidence="6" id="KW-0539">Nucleus</keyword>
<feature type="domain" description="Zn(2)-C6 fungal-type" evidence="8">
    <location>
        <begin position="20"/>
        <end position="48"/>
    </location>
</feature>
<keyword evidence="4" id="KW-0238">DNA-binding</keyword>
<protein>
    <recommendedName>
        <fullName evidence="8">Zn(2)-C6 fungal-type domain-containing protein</fullName>
    </recommendedName>
</protein>
<dbReference type="PANTHER" id="PTHR31069">
    <property type="entry name" value="OLEATE-ACTIVATED TRANSCRIPTION FACTOR 1-RELATED"/>
    <property type="match status" value="1"/>
</dbReference>
<feature type="compositionally biased region" description="Polar residues" evidence="7">
    <location>
        <begin position="242"/>
        <end position="251"/>
    </location>
</feature>
<evidence type="ECO:0000256" key="7">
    <source>
        <dbReference type="SAM" id="MobiDB-lite"/>
    </source>
</evidence>
<evidence type="ECO:0000256" key="6">
    <source>
        <dbReference type="ARBA" id="ARBA00023242"/>
    </source>
</evidence>
<evidence type="ECO:0000256" key="3">
    <source>
        <dbReference type="ARBA" id="ARBA00023015"/>
    </source>
</evidence>
<dbReference type="InterPro" id="IPR001138">
    <property type="entry name" value="Zn2Cys6_DnaBD"/>
</dbReference>